<name>A0A399EM71_9DEIN</name>
<dbReference type="InterPro" id="IPR015946">
    <property type="entry name" value="KH_dom-like_a/b"/>
</dbReference>
<reference evidence="3 4" key="1">
    <citation type="submission" date="2018-08" db="EMBL/GenBank/DDBJ databases">
        <title>Meiothermus roseus NBRC 110900 genome sequencing project.</title>
        <authorList>
            <person name="Da Costa M.S."/>
            <person name="Albuquerque L."/>
            <person name="Raposo P."/>
            <person name="Froufe H.J.C."/>
            <person name="Barroso C.S."/>
            <person name="Egas C."/>
        </authorList>
    </citation>
    <scope>NUCLEOTIDE SEQUENCE [LARGE SCALE GENOMIC DNA]</scope>
    <source>
        <strain evidence="3 4">NBRC 110900</strain>
    </source>
</reference>
<feature type="compositionally biased region" description="Acidic residues" evidence="1">
    <location>
        <begin position="201"/>
        <end position="210"/>
    </location>
</feature>
<dbReference type="CDD" id="cd02414">
    <property type="entry name" value="KH-II_Jag"/>
    <property type="match status" value="1"/>
</dbReference>
<dbReference type="SUPFAM" id="SSF82708">
    <property type="entry name" value="R3H domain"/>
    <property type="match status" value="1"/>
</dbReference>
<comment type="caution">
    <text evidence="3">The sequence shown here is derived from an EMBL/GenBank/DDBJ whole genome shotgun (WGS) entry which is preliminary data.</text>
</comment>
<accession>A0A399EM71</accession>
<dbReference type="InterPro" id="IPR039247">
    <property type="entry name" value="KhpB"/>
</dbReference>
<evidence type="ECO:0000313" key="3">
    <source>
        <dbReference type="EMBL" id="RIH85727.1"/>
    </source>
</evidence>
<dbReference type="SMART" id="SM00393">
    <property type="entry name" value="R3H"/>
    <property type="match status" value="1"/>
</dbReference>
<evidence type="ECO:0000256" key="1">
    <source>
        <dbReference type="SAM" id="MobiDB-lite"/>
    </source>
</evidence>
<dbReference type="InterPro" id="IPR001374">
    <property type="entry name" value="R3H_dom"/>
</dbReference>
<protein>
    <submittedName>
        <fullName evidence="3">R3H domain protein</fullName>
    </submittedName>
</protein>
<sequence>MDEKKRGLDDLLSDLGIGEGEAPPATVLKEEEPVGVVTPNPAGEGDPKRALENFMVGLLLRLDPAYSLDVRQEGELLRVEVLGGDLGRFIGKEGRTLKSVEFIANAYMAKQFGGAYRVILDAAGYRKRQEERIKRMAQDAVLQVEVSGQPVELPPMRASERRMIHLMFKQHPRVTTTSYGEGEERHVVILPRDPNASPLPEGEEADAEAK</sequence>
<dbReference type="Gene3D" id="3.30.300.20">
    <property type="match status" value="1"/>
</dbReference>
<organism evidence="3 4">
    <name type="scientific">Calidithermus roseus</name>
    <dbReference type="NCBI Taxonomy" id="1644118"/>
    <lineage>
        <taxon>Bacteria</taxon>
        <taxon>Thermotogati</taxon>
        <taxon>Deinococcota</taxon>
        <taxon>Deinococci</taxon>
        <taxon>Thermales</taxon>
        <taxon>Thermaceae</taxon>
        <taxon>Calidithermus</taxon>
    </lineage>
</organism>
<proteinExistence type="predicted"/>
<dbReference type="InterPro" id="IPR036867">
    <property type="entry name" value="R3H_dom_sf"/>
</dbReference>
<dbReference type="PROSITE" id="PS51061">
    <property type="entry name" value="R3H"/>
    <property type="match status" value="1"/>
</dbReference>
<evidence type="ECO:0000313" key="4">
    <source>
        <dbReference type="Proteomes" id="UP000265341"/>
    </source>
</evidence>
<dbReference type="EMBL" id="QWLA01000038">
    <property type="protein sequence ID" value="RIH85727.1"/>
    <property type="molecule type" value="Genomic_DNA"/>
</dbReference>
<dbReference type="InterPro" id="IPR034079">
    <property type="entry name" value="R3H_KhpB"/>
</dbReference>
<keyword evidence="4" id="KW-1185">Reference proteome</keyword>
<dbReference type="PANTHER" id="PTHR35800:SF1">
    <property type="entry name" value="RNA-BINDING PROTEIN KHPB"/>
    <property type="match status" value="1"/>
</dbReference>
<feature type="domain" description="R3H" evidence="2">
    <location>
        <begin position="127"/>
        <end position="193"/>
    </location>
</feature>
<dbReference type="RefSeq" id="WP_119278010.1">
    <property type="nucleotide sequence ID" value="NZ_QWLA01000038.1"/>
</dbReference>
<feature type="region of interest" description="Disordered" evidence="1">
    <location>
        <begin position="1"/>
        <end position="45"/>
    </location>
</feature>
<dbReference type="Pfam" id="PF01424">
    <property type="entry name" value="R3H"/>
    <property type="match status" value="1"/>
</dbReference>
<dbReference type="PANTHER" id="PTHR35800">
    <property type="entry name" value="PROTEIN JAG"/>
    <property type="match status" value="1"/>
</dbReference>
<dbReference type="Proteomes" id="UP000265341">
    <property type="component" value="Unassembled WGS sequence"/>
</dbReference>
<dbReference type="CDD" id="cd02644">
    <property type="entry name" value="R3H_jag"/>
    <property type="match status" value="1"/>
</dbReference>
<dbReference type="AlphaFoldDB" id="A0A399EM71"/>
<evidence type="ECO:0000259" key="2">
    <source>
        <dbReference type="PROSITE" id="PS51061"/>
    </source>
</evidence>
<dbReference type="GO" id="GO:0003723">
    <property type="term" value="F:RNA binding"/>
    <property type="evidence" value="ECO:0007669"/>
    <property type="project" value="InterPro"/>
</dbReference>
<dbReference type="Gene3D" id="3.30.1370.50">
    <property type="entry name" value="R3H-like domain"/>
    <property type="match status" value="1"/>
</dbReference>
<feature type="region of interest" description="Disordered" evidence="1">
    <location>
        <begin position="191"/>
        <end position="210"/>
    </location>
</feature>
<dbReference type="OrthoDB" id="9794483at2"/>
<gene>
    <name evidence="3" type="ORF">Mrose_02064</name>
</gene>
<dbReference type="InterPro" id="IPR038008">
    <property type="entry name" value="Jag_KH"/>
</dbReference>
<dbReference type="Pfam" id="PF13083">
    <property type="entry name" value="KH_KhpA-B"/>
    <property type="match status" value="1"/>
</dbReference>